<dbReference type="PANTHER" id="PTHR43941:SF1">
    <property type="entry name" value="STRUCTURAL MAINTENANCE OF CHROMOSOMES PROTEIN 2"/>
    <property type="match status" value="1"/>
</dbReference>
<dbReference type="GO" id="GO:0003682">
    <property type="term" value="F:chromatin binding"/>
    <property type="evidence" value="ECO:0007669"/>
    <property type="project" value="TreeGrafter"/>
</dbReference>
<dbReference type="PANTHER" id="PTHR43941">
    <property type="entry name" value="STRUCTURAL MAINTENANCE OF CHROMOSOMES PROTEIN 2"/>
    <property type="match status" value="1"/>
</dbReference>
<name>A0A9Q9ARS0_9PEZI</name>
<feature type="compositionally biased region" description="Polar residues" evidence="1">
    <location>
        <begin position="942"/>
        <end position="955"/>
    </location>
</feature>
<dbReference type="GO" id="GO:0007076">
    <property type="term" value="P:mitotic chromosome condensation"/>
    <property type="evidence" value="ECO:0007669"/>
    <property type="project" value="TreeGrafter"/>
</dbReference>
<feature type="region of interest" description="Disordered" evidence="1">
    <location>
        <begin position="873"/>
        <end position="1052"/>
    </location>
</feature>
<feature type="compositionally biased region" description="Basic and acidic residues" evidence="1">
    <location>
        <begin position="1027"/>
        <end position="1037"/>
    </location>
</feature>
<feature type="region of interest" description="Disordered" evidence="1">
    <location>
        <begin position="813"/>
        <end position="838"/>
    </location>
</feature>
<dbReference type="AlphaFoldDB" id="A0A9Q9ARS0"/>
<feature type="compositionally biased region" description="Polar residues" evidence="1">
    <location>
        <begin position="997"/>
        <end position="1018"/>
    </location>
</feature>
<dbReference type="EMBL" id="CP099420">
    <property type="protein sequence ID" value="USW50862.1"/>
    <property type="molecule type" value="Genomic_DNA"/>
</dbReference>
<dbReference type="GO" id="GO:0000796">
    <property type="term" value="C:condensin complex"/>
    <property type="evidence" value="ECO:0007669"/>
    <property type="project" value="TreeGrafter"/>
</dbReference>
<organism evidence="2 3">
    <name type="scientific">Septoria linicola</name>
    <dbReference type="NCBI Taxonomy" id="215465"/>
    <lineage>
        <taxon>Eukaryota</taxon>
        <taxon>Fungi</taxon>
        <taxon>Dikarya</taxon>
        <taxon>Ascomycota</taxon>
        <taxon>Pezizomycotina</taxon>
        <taxon>Dothideomycetes</taxon>
        <taxon>Dothideomycetidae</taxon>
        <taxon>Mycosphaerellales</taxon>
        <taxon>Mycosphaerellaceae</taxon>
        <taxon>Septoria</taxon>
    </lineage>
</organism>
<dbReference type="GO" id="GO:0000793">
    <property type="term" value="C:condensed chromosome"/>
    <property type="evidence" value="ECO:0007669"/>
    <property type="project" value="TreeGrafter"/>
</dbReference>
<protein>
    <submittedName>
        <fullName evidence="2">Uncharacterized protein</fullName>
    </submittedName>
</protein>
<accession>A0A9Q9ARS0</accession>
<evidence type="ECO:0000313" key="3">
    <source>
        <dbReference type="Proteomes" id="UP001056384"/>
    </source>
</evidence>
<proteinExistence type="predicted"/>
<dbReference type="Proteomes" id="UP001056384">
    <property type="component" value="Chromosome 3"/>
</dbReference>
<gene>
    <name evidence="2" type="ORF">Slin15195_G041810</name>
</gene>
<keyword evidence="3" id="KW-1185">Reference proteome</keyword>
<sequence length="1067" mass="118418">MASYNALVEEVDRITGSPYPSQLRTLRDIAEKCSDADIAQWAAAKPCLVGTLASCLLEGLQQWSYVLDVITKFSFNAACRNAFLRQEPTLLHSVVAHAVKAGHERSKYTRASVALLSLPLPDTVALPAEAQTLFVQLVEEAAKRPCPGTIQPVYLILAGTGGLLLGVLSSDTMSRFEDHLLEILKNSSSTPDGCLSLYCLAIMNLVCASTDPEFRLTPSSYNTQDFLASTPASTKWKSEAMQQFFSGSKAQRSIQLVVLSAYLASKATAVDCTPEKIKSLVLANEIIAAIPTDIRKIWSTANPGMVRKLQERLCAEDVEEKIKTLALRFVGKLCELDSLPHPVLESLEMTYMEATQVQTVHILCPQMDDSGTFSGVLSRTPISILLENAMEYAIRVESAEFAAGAEAVTRIVAAAQTIIATQKITAHQIREMLSDSAFTGKLQDLRQLLESPRLQDGQSTSGGWCPKALTRTRSALAHQISNLLLRASQSSVLAPHAMTILLDLHALSARADHECVHRQHSAREALEFVGPDRAETTDEHIDWREALGIHFKARASVEQDAVTRLFARACAELEARCETVEQPLRDEQDKRKELEDQHSALSCAFDELESKYVDATLQLRTLEEKEGLQVEELQENEDRNARLLERVTQLEEQLRESQAEAQKQIGELKSAKQMDELNAAARLAQRQEALEDAEDETKQWKSKYKELAGKVSSFERGLEEAEVEREQLGERLLKSDSRVQELEREVGKTEAELEHIRSAKTSLEEDLRAAGDDDAERLRQLRELREDLQACQKERDSARSELADETARLEEALSGLRDERNQLTDRSKEIEDNLKQSLEDVQRELRDTTNFQEREIASKEAKISELKKKVERYQRKCQEKDQQISEAESMRSNLMAAMGINKNQSRASLPHRSRESVVPQTQSQVEDSPPSPLATAEDMDLSASNVEQCFISNADSQEDKSGPTPKRQKPRKSLSFAAPLTTTAKPRASVAGGRLSRASTGIKQSVGRQPLIGTSGNRANLKPFKTPTKDAEKHAGEDESTFEGSELFTGTQAGQMMDLQAAFDENS</sequence>
<reference evidence="2" key="1">
    <citation type="submission" date="2022-06" db="EMBL/GenBank/DDBJ databases">
        <title>Complete genome sequences of two strains of the flax pathogen Septoria linicola.</title>
        <authorList>
            <person name="Lapalu N."/>
            <person name="Simon A."/>
            <person name="Demenou B."/>
            <person name="Paumier D."/>
            <person name="Guillot M.-P."/>
            <person name="Gout L."/>
            <person name="Valade R."/>
        </authorList>
    </citation>
    <scope>NUCLEOTIDE SEQUENCE</scope>
    <source>
        <strain evidence="2">SE15195</strain>
    </source>
</reference>
<feature type="compositionally biased region" description="Basic and acidic residues" evidence="1">
    <location>
        <begin position="873"/>
        <end position="883"/>
    </location>
</feature>
<evidence type="ECO:0000313" key="2">
    <source>
        <dbReference type="EMBL" id="USW50862.1"/>
    </source>
</evidence>
<evidence type="ECO:0000256" key="1">
    <source>
        <dbReference type="SAM" id="MobiDB-lite"/>
    </source>
</evidence>
<dbReference type="GO" id="GO:0000785">
    <property type="term" value="C:chromatin"/>
    <property type="evidence" value="ECO:0007669"/>
    <property type="project" value="TreeGrafter"/>
</dbReference>
<dbReference type="OrthoDB" id="5332870at2759"/>